<keyword evidence="2" id="KW-1185">Reference proteome</keyword>
<dbReference type="AlphaFoldDB" id="A0ABD3GSF3"/>
<dbReference type="EMBL" id="JBJQOH010000006">
    <property type="protein sequence ID" value="KAL3682158.1"/>
    <property type="molecule type" value="Genomic_DNA"/>
</dbReference>
<accession>A0ABD3GSF3</accession>
<gene>
    <name evidence="1" type="ORF">R1sor_000180</name>
</gene>
<sequence length="127" mass="13581">MLGLSPAAPVLLADLEEMHSGLHQLVVVPEKVAVANAEARHLYVDMTKVAAVVLAVSGDDQFVVVGLEFDPELGWRGRYHHEAVTVVAPVEEAYGFAGPLHAEHSAAAESEGSMFVDSPQWMAVEAH</sequence>
<comment type="caution">
    <text evidence="1">The sequence shown here is derived from an EMBL/GenBank/DDBJ whole genome shotgun (WGS) entry which is preliminary data.</text>
</comment>
<evidence type="ECO:0000313" key="1">
    <source>
        <dbReference type="EMBL" id="KAL3682158.1"/>
    </source>
</evidence>
<dbReference type="Proteomes" id="UP001633002">
    <property type="component" value="Unassembled WGS sequence"/>
</dbReference>
<proteinExistence type="predicted"/>
<reference evidence="1 2" key="1">
    <citation type="submission" date="2024-09" db="EMBL/GenBank/DDBJ databases">
        <title>Chromosome-scale assembly of Riccia sorocarpa.</title>
        <authorList>
            <person name="Paukszto L."/>
        </authorList>
    </citation>
    <scope>NUCLEOTIDE SEQUENCE [LARGE SCALE GENOMIC DNA]</scope>
    <source>
        <strain evidence="1">LP-2024</strain>
        <tissue evidence="1">Aerial parts of the thallus</tissue>
    </source>
</reference>
<organism evidence="1 2">
    <name type="scientific">Riccia sorocarpa</name>
    <dbReference type="NCBI Taxonomy" id="122646"/>
    <lineage>
        <taxon>Eukaryota</taxon>
        <taxon>Viridiplantae</taxon>
        <taxon>Streptophyta</taxon>
        <taxon>Embryophyta</taxon>
        <taxon>Marchantiophyta</taxon>
        <taxon>Marchantiopsida</taxon>
        <taxon>Marchantiidae</taxon>
        <taxon>Marchantiales</taxon>
        <taxon>Ricciaceae</taxon>
        <taxon>Riccia</taxon>
    </lineage>
</organism>
<evidence type="ECO:0000313" key="2">
    <source>
        <dbReference type="Proteomes" id="UP001633002"/>
    </source>
</evidence>
<name>A0ABD3GSF3_9MARC</name>
<protein>
    <submittedName>
        <fullName evidence="1">Uncharacterized protein</fullName>
    </submittedName>
</protein>